<dbReference type="InterPro" id="IPR036779">
    <property type="entry name" value="LysM_dom_sf"/>
</dbReference>
<proteinExistence type="predicted"/>
<dbReference type="Proteomes" id="UP001160334">
    <property type="component" value="Unassembled WGS sequence"/>
</dbReference>
<feature type="compositionally biased region" description="Polar residues" evidence="1">
    <location>
        <begin position="57"/>
        <end position="66"/>
    </location>
</feature>
<dbReference type="Gene3D" id="3.10.350.10">
    <property type="entry name" value="LysM domain"/>
    <property type="match status" value="1"/>
</dbReference>
<organism evidence="4 5">
    <name type="scientific">Prescottella agglutinans</name>
    <dbReference type="NCBI Taxonomy" id="1644129"/>
    <lineage>
        <taxon>Bacteria</taxon>
        <taxon>Bacillati</taxon>
        <taxon>Actinomycetota</taxon>
        <taxon>Actinomycetes</taxon>
        <taxon>Mycobacteriales</taxon>
        <taxon>Nocardiaceae</taxon>
        <taxon>Prescottella</taxon>
    </lineage>
</organism>
<keyword evidence="2" id="KW-1133">Transmembrane helix</keyword>
<evidence type="ECO:0000259" key="3">
    <source>
        <dbReference type="Pfam" id="PF01476"/>
    </source>
</evidence>
<accession>A0ABT6MDC0</accession>
<reference evidence="4 5" key="1">
    <citation type="submission" date="2023-04" db="EMBL/GenBank/DDBJ databases">
        <title>Forest soil microbial communities from Buena Vista Peninsula, Colon Province, Panama.</title>
        <authorList>
            <person name="Bouskill N."/>
        </authorList>
    </citation>
    <scope>NUCLEOTIDE SEQUENCE [LARGE SCALE GENOMIC DNA]</scope>
    <source>
        <strain evidence="4 5">CFH S0262</strain>
    </source>
</reference>
<protein>
    <recommendedName>
        <fullName evidence="3">LysM domain-containing protein</fullName>
    </recommendedName>
</protein>
<dbReference type="Pfam" id="PF01476">
    <property type="entry name" value="LysM"/>
    <property type="match status" value="1"/>
</dbReference>
<gene>
    <name evidence="4" type="ORF">M2280_003131</name>
</gene>
<evidence type="ECO:0000313" key="4">
    <source>
        <dbReference type="EMBL" id="MDH6281909.1"/>
    </source>
</evidence>
<feature type="transmembrane region" description="Helical" evidence="2">
    <location>
        <begin position="79"/>
        <end position="100"/>
    </location>
</feature>
<dbReference type="InterPro" id="IPR018392">
    <property type="entry name" value="LysM"/>
</dbReference>
<evidence type="ECO:0000313" key="5">
    <source>
        <dbReference type="Proteomes" id="UP001160334"/>
    </source>
</evidence>
<comment type="caution">
    <text evidence="4">The sequence shown here is derived from an EMBL/GenBank/DDBJ whole genome shotgun (WGS) entry which is preliminary data.</text>
</comment>
<dbReference type="EMBL" id="JARXVC010000007">
    <property type="protein sequence ID" value="MDH6281909.1"/>
    <property type="molecule type" value="Genomic_DNA"/>
</dbReference>
<name>A0ABT6MDC0_9NOCA</name>
<evidence type="ECO:0000256" key="1">
    <source>
        <dbReference type="SAM" id="MobiDB-lite"/>
    </source>
</evidence>
<evidence type="ECO:0000256" key="2">
    <source>
        <dbReference type="SAM" id="Phobius"/>
    </source>
</evidence>
<keyword evidence="5" id="KW-1185">Reference proteome</keyword>
<keyword evidence="2" id="KW-0812">Transmembrane</keyword>
<feature type="region of interest" description="Disordered" evidence="1">
    <location>
        <begin position="1"/>
        <end position="72"/>
    </location>
</feature>
<sequence>MGMALSGNGSTGVIGDRGVDGVARRVRPTRPRRGDSVGPRAGTVRYDAVPRHGSRGSRVSTASTPSHDQRPARLRLTGLSNVAAAVVVTIAAVLGLGALANLTAGPGAVPAETAAVRVHGGETLSDVAARVAPDAPVGQVVDRIMELNEMSSAAVRAGQTLLAPVSLER</sequence>
<keyword evidence="2" id="KW-0472">Membrane</keyword>
<feature type="domain" description="LysM" evidence="3">
    <location>
        <begin position="120"/>
        <end position="164"/>
    </location>
</feature>